<dbReference type="PANTHER" id="PTHR38767:SF1">
    <property type="entry name" value="DNA POLYMERASE III SUBUNIT CHI"/>
    <property type="match status" value="1"/>
</dbReference>
<dbReference type="AlphaFoldDB" id="A0A2A4YNQ5"/>
<dbReference type="InterPro" id="IPR007459">
    <property type="entry name" value="DNA_pol3_chi"/>
</dbReference>
<comment type="caution">
    <text evidence="1">The sequence shown here is derived from an EMBL/GenBank/DDBJ whole genome shotgun (WGS) entry which is preliminary data.</text>
</comment>
<dbReference type="EMBL" id="NVUS01000043">
    <property type="protein sequence ID" value="PCI96473.1"/>
    <property type="molecule type" value="Genomic_DNA"/>
</dbReference>
<gene>
    <name evidence="1" type="ORF">COB13_17565</name>
</gene>
<dbReference type="NCBIfam" id="NF004347">
    <property type="entry name" value="PRK05728.1-4"/>
    <property type="match status" value="1"/>
</dbReference>
<protein>
    <submittedName>
        <fullName evidence="1">DNA polymerase III subunit chi</fullName>
    </submittedName>
</protein>
<dbReference type="Pfam" id="PF04364">
    <property type="entry name" value="DNA_pol3_chi"/>
    <property type="match status" value="1"/>
</dbReference>
<dbReference type="GO" id="GO:0003677">
    <property type="term" value="F:DNA binding"/>
    <property type="evidence" value="ECO:0007669"/>
    <property type="project" value="InterPro"/>
</dbReference>
<proteinExistence type="predicted"/>
<name>A0A2A4YNQ5_9PROT</name>
<dbReference type="SUPFAM" id="SSF102400">
    <property type="entry name" value="DNA polymerase III chi subunit"/>
    <property type="match status" value="1"/>
</dbReference>
<dbReference type="PANTHER" id="PTHR38767">
    <property type="entry name" value="DNA POLYMERASE III SUBUNIT CHI"/>
    <property type="match status" value="1"/>
</dbReference>
<organism evidence="1">
    <name type="scientific">OCS116 cluster bacterium</name>
    <dbReference type="NCBI Taxonomy" id="2030921"/>
    <lineage>
        <taxon>Bacteria</taxon>
        <taxon>Pseudomonadati</taxon>
        <taxon>Pseudomonadota</taxon>
        <taxon>Alphaproteobacteria</taxon>
        <taxon>OCS116 cluster</taxon>
    </lineage>
</organism>
<reference key="1">
    <citation type="submission" date="2017-08" db="EMBL/GenBank/DDBJ databases">
        <title>A dynamic microbial community with high functional redundancy inhabits the cold, oxic subseafloor aquifer.</title>
        <authorList>
            <person name="Tully B.J."/>
            <person name="Wheat C.G."/>
            <person name="Glazer B.T."/>
            <person name="Huber J.A."/>
        </authorList>
    </citation>
    <scope>NUCLEOTIDE SEQUENCE [LARGE SCALE GENOMIC DNA]</scope>
</reference>
<dbReference type="Gene3D" id="3.40.50.10110">
    <property type="entry name" value="DNA polymerase III subunit chi"/>
    <property type="match status" value="1"/>
</dbReference>
<dbReference type="GO" id="GO:0032298">
    <property type="term" value="P:positive regulation of DNA-templated DNA replication initiation"/>
    <property type="evidence" value="ECO:0007669"/>
    <property type="project" value="TreeGrafter"/>
</dbReference>
<dbReference type="GO" id="GO:0003887">
    <property type="term" value="F:DNA-directed DNA polymerase activity"/>
    <property type="evidence" value="ECO:0007669"/>
    <property type="project" value="InterPro"/>
</dbReference>
<reference evidence="1" key="2">
    <citation type="journal article" date="2018" name="ISME J.">
        <title>A dynamic microbial community with high functional redundancy inhabits the cold, oxic subseafloor aquifer.</title>
        <authorList>
            <person name="Tully B.J."/>
            <person name="Wheat C.G."/>
            <person name="Glazer B.T."/>
            <person name="Huber J.A."/>
        </authorList>
    </citation>
    <scope>NUCLEOTIDE SEQUENCE</scope>
    <source>
        <strain evidence="1">NORP83</strain>
    </source>
</reference>
<accession>A0A2A4YNQ5</accession>
<evidence type="ECO:0000313" key="1">
    <source>
        <dbReference type="EMBL" id="PCI96473.1"/>
    </source>
</evidence>
<dbReference type="InterPro" id="IPR036768">
    <property type="entry name" value="PolIII_chi_sf"/>
</dbReference>
<sequence length="166" mass="19147">MTEILFYHLEHKPLEVVLPELLEKCFERDWKVYIQCQNKASAQKIDKQLWTYKADSFLPHGLDDAPQAQRKNFDKQEYAELQPILIGAEAHNPNSSSVRFLLEGSDVETAEIAQYQRLIVMFDGADEQSVNTARAQWKKFKALPADILSAITYWQQGASGRWEKMA</sequence>
<dbReference type="GO" id="GO:0006260">
    <property type="term" value="P:DNA replication"/>
    <property type="evidence" value="ECO:0007669"/>
    <property type="project" value="InterPro"/>
</dbReference>